<comment type="caution">
    <text evidence="9">The sequence shown here is derived from an EMBL/GenBank/DDBJ whole genome shotgun (WGS) entry which is preliminary data.</text>
</comment>
<dbReference type="RefSeq" id="WP_119785362.1">
    <property type="nucleotide sequence ID" value="NZ_QYUQ01000002.1"/>
</dbReference>
<feature type="transmembrane region" description="Helical" evidence="7">
    <location>
        <begin position="440"/>
        <end position="460"/>
    </location>
</feature>
<evidence type="ECO:0000256" key="4">
    <source>
        <dbReference type="ARBA" id="ARBA00022692"/>
    </source>
</evidence>
<evidence type="ECO:0000256" key="7">
    <source>
        <dbReference type="SAM" id="Phobius"/>
    </source>
</evidence>
<evidence type="ECO:0008006" key="11">
    <source>
        <dbReference type="Google" id="ProtNLM"/>
    </source>
</evidence>
<evidence type="ECO:0000256" key="3">
    <source>
        <dbReference type="ARBA" id="ARBA00022475"/>
    </source>
</evidence>
<comment type="similarity">
    <text evidence="2">Belongs to the polysaccharide synthase family.</text>
</comment>
<keyword evidence="5 7" id="KW-1133">Transmembrane helix</keyword>
<feature type="transmembrane region" description="Helical" evidence="7">
    <location>
        <begin position="74"/>
        <end position="95"/>
    </location>
</feature>
<evidence type="ECO:0000256" key="6">
    <source>
        <dbReference type="ARBA" id="ARBA00023136"/>
    </source>
</evidence>
<organism evidence="9 10">
    <name type="scientific">Noviherbaspirillum sedimenti</name>
    <dbReference type="NCBI Taxonomy" id="2320865"/>
    <lineage>
        <taxon>Bacteria</taxon>
        <taxon>Pseudomonadati</taxon>
        <taxon>Pseudomonadota</taxon>
        <taxon>Betaproteobacteria</taxon>
        <taxon>Burkholderiales</taxon>
        <taxon>Oxalobacteraceae</taxon>
        <taxon>Noviherbaspirillum</taxon>
    </lineage>
</organism>
<reference evidence="10" key="1">
    <citation type="submission" date="2018-09" db="EMBL/GenBank/DDBJ databases">
        <authorList>
            <person name="Zhu H."/>
        </authorList>
    </citation>
    <scope>NUCLEOTIDE SEQUENCE [LARGE SCALE GENOMIC DNA]</scope>
    <source>
        <strain evidence="10">K1S02-23</strain>
    </source>
</reference>
<protein>
    <recommendedName>
        <fullName evidence="11">Polysaccharide biosynthesis protein</fullName>
    </recommendedName>
</protein>
<dbReference type="EMBL" id="QYUQ01000002">
    <property type="protein sequence ID" value="RJG01900.1"/>
    <property type="molecule type" value="Genomic_DNA"/>
</dbReference>
<feature type="transmembrane region" description="Helical" evidence="7">
    <location>
        <begin position="374"/>
        <end position="396"/>
    </location>
</feature>
<accession>A0A3A3GLP2</accession>
<feature type="transmembrane region" description="Helical" evidence="7">
    <location>
        <begin position="107"/>
        <end position="131"/>
    </location>
</feature>
<dbReference type="InterPro" id="IPR050833">
    <property type="entry name" value="Poly_Biosynth_Transport"/>
</dbReference>
<keyword evidence="6 7" id="KW-0472">Membrane</keyword>
<feature type="transmembrane region" description="Helical" evidence="7">
    <location>
        <begin position="207"/>
        <end position="224"/>
    </location>
</feature>
<keyword evidence="10" id="KW-1185">Reference proteome</keyword>
<feature type="transmembrane region" description="Helical" evidence="7">
    <location>
        <begin position="349"/>
        <end position="368"/>
    </location>
</feature>
<evidence type="ECO:0000256" key="1">
    <source>
        <dbReference type="ARBA" id="ARBA00004651"/>
    </source>
</evidence>
<keyword evidence="4 7" id="KW-0812">Transmembrane</keyword>
<name>A0A3A3GLP2_9BURK</name>
<evidence type="ECO:0000313" key="9">
    <source>
        <dbReference type="EMBL" id="RJG01900.1"/>
    </source>
</evidence>
<dbReference type="PANTHER" id="PTHR30250:SF10">
    <property type="entry name" value="LIPOPOLYSACCHARIDE BIOSYNTHESIS PROTEIN WZXC"/>
    <property type="match status" value="1"/>
</dbReference>
<feature type="transmembrane region" description="Helical" evidence="7">
    <location>
        <begin position="408"/>
        <end position="428"/>
    </location>
</feature>
<evidence type="ECO:0000256" key="8">
    <source>
        <dbReference type="SAM" id="SignalP"/>
    </source>
</evidence>
<feature type="chain" id="PRO_5017350326" description="Polysaccharide biosynthesis protein" evidence="8">
    <location>
        <begin position="21"/>
        <end position="495"/>
    </location>
</feature>
<keyword evidence="8" id="KW-0732">Signal</keyword>
<evidence type="ECO:0000313" key="10">
    <source>
        <dbReference type="Proteomes" id="UP000266327"/>
    </source>
</evidence>
<evidence type="ECO:0000256" key="5">
    <source>
        <dbReference type="ARBA" id="ARBA00022989"/>
    </source>
</evidence>
<dbReference type="Pfam" id="PF13440">
    <property type="entry name" value="Polysacc_synt_3"/>
    <property type="match status" value="1"/>
</dbReference>
<evidence type="ECO:0000256" key="2">
    <source>
        <dbReference type="ARBA" id="ARBA00007430"/>
    </source>
</evidence>
<dbReference type="AlphaFoldDB" id="A0A3A3GLP2"/>
<feature type="transmembrane region" description="Helical" evidence="7">
    <location>
        <begin position="244"/>
        <end position="264"/>
    </location>
</feature>
<feature type="transmembrane region" description="Helical" evidence="7">
    <location>
        <begin position="143"/>
        <end position="162"/>
    </location>
</feature>
<dbReference type="GO" id="GO:0005886">
    <property type="term" value="C:plasma membrane"/>
    <property type="evidence" value="ECO:0007669"/>
    <property type="project" value="UniProtKB-SubCell"/>
</dbReference>
<feature type="transmembrane region" description="Helical" evidence="7">
    <location>
        <begin position="36"/>
        <end position="54"/>
    </location>
</feature>
<dbReference type="Proteomes" id="UP000266327">
    <property type="component" value="Unassembled WGS sequence"/>
</dbReference>
<comment type="subcellular location">
    <subcellularLocation>
        <location evidence="1">Cell membrane</location>
        <topology evidence="1">Multi-pass membrane protein</topology>
    </subcellularLocation>
</comment>
<feature type="transmembrane region" description="Helical" evidence="7">
    <location>
        <begin position="315"/>
        <end position="337"/>
    </location>
</feature>
<sequence length="495" mass="53839">MIRLRRSLFITFFSSNSAMAMQFGVTLVLSRLLTPAEVGIFSITAVFIGISHTFRDFGVTSYLQQEKDLTHQKIRSAIGLLITTSWIIAAFIYFASDYVAAYFGQPGIGAVMRVMSISFTLLPFASLFYALLSREHQAGKQAIVNLLSTIAYAITCIALASLGFSYMALAWANVANIAVSILTYIPLRPNGISLMPSFRGWRNPIKFGGGSIIGSLFEDIYISIPDLVLGKLNGPHSAGLYSRANGLVGIFLQIAGPTVTYNALPYIARNYHALAPLGAMLAKSTSYLTGLAWPAYILIAVFAEEIIGLLYGKSWIEAAPLVVFICSASAARIGYILCQPALTAIGKPYLFAISTSIGIIARLILIYMMGAKDILTLALALCIADLLTTPVAALLMARYLGYSIRMSAAAHIPSVKVSVFCFMIAFMLKILLPSEWPEILVLPLIGISMGSTWLIGILYFKHPLVDEIPSLLKRIFPQRLALRISQFIKTGKANA</sequence>
<feature type="signal peptide" evidence="8">
    <location>
        <begin position="1"/>
        <end position="20"/>
    </location>
</feature>
<proteinExistence type="inferred from homology"/>
<dbReference type="PANTHER" id="PTHR30250">
    <property type="entry name" value="PST FAMILY PREDICTED COLANIC ACID TRANSPORTER"/>
    <property type="match status" value="1"/>
</dbReference>
<feature type="transmembrane region" description="Helical" evidence="7">
    <location>
        <begin position="285"/>
        <end position="303"/>
    </location>
</feature>
<feature type="transmembrane region" description="Helical" evidence="7">
    <location>
        <begin position="168"/>
        <end position="187"/>
    </location>
</feature>
<gene>
    <name evidence="9" type="ORF">D3878_10175</name>
</gene>
<keyword evidence="3" id="KW-1003">Cell membrane</keyword>